<dbReference type="PANTHER" id="PTHR44998">
    <property type="match status" value="1"/>
</dbReference>
<dbReference type="Proteomes" id="UP000593892">
    <property type="component" value="Chromosome"/>
</dbReference>
<name>A0A7S7SKH7_PALFE</name>
<dbReference type="KEGG" id="pfer:IRI77_04270"/>
<sequence>MDRVSRWPLDWNHFASNGVSKVDTNRIVPDLCGYLFRCHASSLSFLFSACPCPPLDGKNVIPKPDRVCADLTPAQATMVREGVALHDARRYDEAIAKYQQVLAEEPWLVTALHELSYSYFESRRFSEALEVGMRGVQCRTEGPSQFPILIGNALDELGRSKEAIAVYEEAIRRAPEQAMPRYNLAVALQRAGRLPQAKAAVQRALALNPTHAGSHAVLGDVYRQMGYRIPAALAYARFLQLEPEGPRAKKALPLLEAALAGNVTQGEDANHIKITMVETRKSLKDEGDFGPAELMISIVKAGDLIVDASKEAPKKSTPFEKRASLVSVFCEALANSHPKGGFAAKFYAPYFAALQKAGHAEALAARVWQAAPVEGQMEWAKENGTKMDALAAWSADYAWTGQ</sequence>
<feature type="repeat" description="TPR" evidence="1">
    <location>
        <begin position="178"/>
        <end position="211"/>
    </location>
</feature>
<keyword evidence="1" id="KW-0802">TPR repeat</keyword>
<dbReference type="InterPro" id="IPR019734">
    <property type="entry name" value="TPR_rpt"/>
</dbReference>
<protein>
    <submittedName>
        <fullName evidence="2">Tetratricopeptide repeat protein</fullName>
    </submittedName>
</protein>
<dbReference type="AlphaFoldDB" id="A0A7S7SKH7"/>
<reference evidence="2 3" key="1">
    <citation type="submission" date="2020-10" db="EMBL/GenBank/DDBJ databases">
        <title>Complete genome sequence of Paludibaculum fermentans P105T, a facultatively anaerobic acidobacterium capable of dissimilatory Fe(III) reduction.</title>
        <authorList>
            <person name="Dedysh S.N."/>
            <person name="Beletsky A.V."/>
            <person name="Kulichevskaya I.S."/>
            <person name="Mardanov A.V."/>
            <person name="Ravin N.V."/>
        </authorList>
    </citation>
    <scope>NUCLEOTIDE SEQUENCE [LARGE SCALE GENOMIC DNA]</scope>
    <source>
        <strain evidence="2 3">P105</strain>
    </source>
</reference>
<feature type="repeat" description="TPR" evidence="1">
    <location>
        <begin position="144"/>
        <end position="177"/>
    </location>
</feature>
<accession>A0A7S7SKH7</accession>
<dbReference type="EMBL" id="CP063849">
    <property type="protein sequence ID" value="QOY89182.1"/>
    <property type="molecule type" value="Genomic_DNA"/>
</dbReference>
<dbReference type="SMART" id="SM00028">
    <property type="entry name" value="TPR"/>
    <property type="match status" value="3"/>
</dbReference>
<dbReference type="PANTHER" id="PTHR44998:SF1">
    <property type="entry name" value="UDP-N-ACETYLGLUCOSAMINE--PEPTIDE N-ACETYLGLUCOSAMINYLTRANSFERASE 110 KDA SUBUNIT"/>
    <property type="match status" value="1"/>
</dbReference>
<organism evidence="2 3">
    <name type="scientific">Paludibaculum fermentans</name>
    <dbReference type="NCBI Taxonomy" id="1473598"/>
    <lineage>
        <taxon>Bacteria</taxon>
        <taxon>Pseudomonadati</taxon>
        <taxon>Acidobacteriota</taxon>
        <taxon>Terriglobia</taxon>
        <taxon>Bryobacterales</taxon>
        <taxon>Bryobacteraceae</taxon>
        <taxon>Paludibaculum</taxon>
    </lineage>
</organism>
<dbReference type="PROSITE" id="PS50005">
    <property type="entry name" value="TPR"/>
    <property type="match status" value="2"/>
</dbReference>
<keyword evidence="3" id="KW-1185">Reference proteome</keyword>
<evidence type="ECO:0000313" key="3">
    <source>
        <dbReference type="Proteomes" id="UP000593892"/>
    </source>
</evidence>
<evidence type="ECO:0000256" key="1">
    <source>
        <dbReference type="PROSITE-ProRule" id="PRU00339"/>
    </source>
</evidence>
<gene>
    <name evidence="2" type="ORF">IRI77_04270</name>
</gene>
<dbReference type="Gene3D" id="1.25.40.10">
    <property type="entry name" value="Tetratricopeptide repeat domain"/>
    <property type="match status" value="2"/>
</dbReference>
<proteinExistence type="predicted"/>
<evidence type="ECO:0000313" key="2">
    <source>
        <dbReference type="EMBL" id="QOY89182.1"/>
    </source>
</evidence>
<dbReference type="RefSeq" id="WP_194450844.1">
    <property type="nucleotide sequence ID" value="NZ_CP063849.1"/>
</dbReference>
<dbReference type="Pfam" id="PF13432">
    <property type="entry name" value="TPR_16"/>
    <property type="match status" value="2"/>
</dbReference>
<dbReference type="InterPro" id="IPR011990">
    <property type="entry name" value="TPR-like_helical_dom_sf"/>
</dbReference>
<dbReference type="SUPFAM" id="SSF48452">
    <property type="entry name" value="TPR-like"/>
    <property type="match status" value="1"/>
</dbReference>